<keyword evidence="5" id="KW-1185">Reference proteome</keyword>
<evidence type="ECO:0000259" key="3">
    <source>
        <dbReference type="Pfam" id="PF02627"/>
    </source>
</evidence>
<dbReference type="Pfam" id="PF02627">
    <property type="entry name" value="CMD"/>
    <property type="match status" value="1"/>
</dbReference>
<gene>
    <name evidence="4" type="ORF">NP233_g9236</name>
</gene>
<reference evidence="4" key="1">
    <citation type="submission" date="2022-07" db="EMBL/GenBank/DDBJ databases">
        <title>Genome Sequence of Leucocoprinus birnbaumii.</title>
        <authorList>
            <person name="Buettner E."/>
        </authorList>
    </citation>
    <scope>NUCLEOTIDE SEQUENCE</scope>
    <source>
        <strain evidence="4">VT141</strain>
    </source>
</reference>
<feature type="domain" description="AB hydrolase-1" evidence="2">
    <location>
        <begin position="242"/>
        <end position="375"/>
    </location>
</feature>
<evidence type="ECO:0000259" key="2">
    <source>
        <dbReference type="Pfam" id="PF00561"/>
    </source>
</evidence>
<dbReference type="InterPro" id="IPR029032">
    <property type="entry name" value="AhpD-like"/>
</dbReference>
<dbReference type="PANTHER" id="PTHR34846">
    <property type="entry name" value="4-CARBOXYMUCONOLACTONE DECARBOXYLASE FAMILY PROTEIN (AFU_ORTHOLOGUE AFUA_6G11590)"/>
    <property type="match status" value="1"/>
</dbReference>
<evidence type="ECO:0000256" key="1">
    <source>
        <dbReference type="SAM" id="MobiDB-lite"/>
    </source>
</evidence>
<dbReference type="Gene3D" id="3.40.50.1820">
    <property type="entry name" value="alpha/beta hydrolase"/>
    <property type="match status" value="1"/>
</dbReference>
<dbReference type="EMBL" id="JANIEX010000808">
    <property type="protein sequence ID" value="KAJ3562986.1"/>
    <property type="molecule type" value="Genomic_DNA"/>
</dbReference>
<dbReference type="GO" id="GO:0051920">
    <property type="term" value="F:peroxiredoxin activity"/>
    <property type="evidence" value="ECO:0007669"/>
    <property type="project" value="InterPro"/>
</dbReference>
<dbReference type="SUPFAM" id="SSF69118">
    <property type="entry name" value="AhpD-like"/>
    <property type="match status" value="1"/>
</dbReference>
<feature type="domain" description="Carboxymuconolactone decarboxylase-like" evidence="3">
    <location>
        <begin position="46"/>
        <end position="109"/>
    </location>
</feature>
<dbReference type="SUPFAM" id="SSF53474">
    <property type="entry name" value="alpha/beta-Hydrolases"/>
    <property type="match status" value="1"/>
</dbReference>
<dbReference type="InterPro" id="IPR000073">
    <property type="entry name" value="AB_hydrolase_1"/>
</dbReference>
<evidence type="ECO:0000313" key="4">
    <source>
        <dbReference type="EMBL" id="KAJ3562986.1"/>
    </source>
</evidence>
<dbReference type="PANTHER" id="PTHR34846:SF11">
    <property type="entry name" value="4-CARBOXYMUCONOLACTONE DECARBOXYLASE FAMILY PROTEIN (AFU_ORTHOLOGUE AFUA_6G11590)"/>
    <property type="match status" value="1"/>
</dbReference>
<dbReference type="InterPro" id="IPR003779">
    <property type="entry name" value="CMD-like"/>
</dbReference>
<comment type="caution">
    <text evidence="4">The sequence shown here is derived from an EMBL/GenBank/DDBJ whole genome shotgun (WGS) entry which is preliminary data.</text>
</comment>
<dbReference type="Proteomes" id="UP001213000">
    <property type="component" value="Unassembled WGS sequence"/>
</dbReference>
<protein>
    <submittedName>
        <fullName evidence="4">Uncharacterized protein</fullName>
    </submittedName>
</protein>
<dbReference type="AlphaFoldDB" id="A0AAD5YR19"/>
<dbReference type="Gene3D" id="1.20.1290.10">
    <property type="entry name" value="AhpD-like"/>
    <property type="match status" value="1"/>
</dbReference>
<accession>A0AAD5YR19</accession>
<evidence type="ECO:0000313" key="5">
    <source>
        <dbReference type="Proteomes" id="UP001213000"/>
    </source>
</evidence>
<dbReference type="InterPro" id="IPR029058">
    <property type="entry name" value="AB_hydrolase_fold"/>
</dbReference>
<sequence length="521" mass="56632">MPDERPSKWIPGRYPAPGTSPVGDAIRQRRGERGITALDAALLHVPPAAEGWNTLLGAVRSKGALSGDVRELMILRVAAINGAAYEWIHHEHVGRQHGLTTSQLYIVRDITTPLPPAQGILSHLQTAALVFSDASTRTVAVPDSVTEDLKKELRNWVLKENSGLSEDEVKAKTDDVFVEASLITATYNMVSRFLVAVDVAGFSREPVPWPLERQEYFFPISNDDPTHIIHTITLKSSSSAPYVVFVNSLLTDFTMWSLVLPYFIRREYNIVLLSQRGHGQSTLPTSPPSGNDQRTVTIPLLASDIHTILSSHLNIPSGNIKAIIGVSQGGATVLAYAALYNETNESPSTTQSIIVCDTAPRTPATNQSAWEERIKLVGGDQLSGMKRLADATVPRWFPPGSQISPQECQGNKRAAWVSSLITSTPVSGFEAGARALGSYDVLELGVMESSVPNVLLLAGSLDGGGKVGASLKQFGEEWNEKRKVQGRSEIEFVSVEGSGHLPMIDEPEKFWEAVNAFLSRI</sequence>
<dbReference type="Pfam" id="PF00561">
    <property type="entry name" value="Abhydrolase_1"/>
    <property type="match status" value="1"/>
</dbReference>
<name>A0AAD5YR19_9AGAR</name>
<proteinExistence type="predicted"/>
<feature type="region of interest" description="Disordered" evidence="1">
    <location>
        <begin position="1"/>
        <end position="24"/>
    </location>
</feature>
<organism evidence="4 5">
    <name type="scientific">Leucocoprinus birnbaumii</name>
    <dbReference type="NCBI Taxonomy" id="56174"/>
    <lineage>
        <taxon>Eukaryota</taxon>
        <taxon>Fungi</taxon>
        <taxon>Dikarya</taxon>
        <taxon>Basidiomycota</taxon>
        <taxon>Agaricomycotina</taxon>
        <taxon>Agaricomycetes</taxon>
        <taxon>Agaricomycetidae</taxon>
        <taxon>Agaricales</taxon>
        <taxon>Agaricineae</taxon>
        <taxon>Agaricaceae</taxon>
        <taxon>Leucocoprinus</taxon>
    </lineage>
</organism>